<dbReference type="PATRIC" id="fig|992069.3.peg.956"/>
<dbReference type="EMBL" id="AKPH01000005">
    <property type="protein sequence ID" value="EJB95946.1"/>
    <property type="molecule type" value="Genomic_DNA"/>
</dbReference>
<reference evidence="1 2" key="1">
    <citation type="journal article" date="2013" name="Pathog. Dis.">
        <title>Genome sequences of 65 Helicobacter pylori strains isolated from asymptomatic individuals and patients with gastric cancer, peptic ulcer disease, or gastritis.</title>
        <authorList>
            <person name="Blanchard T.G."/>
            <person name="Czinn S.J."/>
            <person name="Correa P."/>
            <person name="Nakazawa T."/>
            <person name="Keelan M."/>
            <person name="Morningstar L."/>
            <person name="Santana-Cruz I."/>
            <person name="Maroo A."/>
            <person name="McCracken C."/>
            <person name="Shefchek K."/>
            <person name="Daugherty S."/>
            <person name="Song Y."/>
            <person name="Fraser C.M."/>
            <person name="Fricke W.F."/>
        </authorList>
    </citation>
    <scope>NUCLEOTIDE SEQUENCE [LARGE SCALE GENOMIC DNA]</scope>
    <source>
        <strain evidence="1 2">Hp H-34</strain>
    </source>
</reference>
<dbReference type="Proteomes" id="UP000004741">
    <property type="component" value="Unassembled WGS sequence"/>
</dbReference>
<gene>
    <name evidence="1" type="ORF">HPHPH34_0989</name>
</gene>
<evidence type="ECO:0000313" key="1">
    <source>
        <dbReference type="EMBL" id="EJB95946.1"/>
    </source>
</evidence>
<dbReference type="AlphaFoldDB" id="I9VQA6"/>
<protein>
    <submittedName>
        <fullName evidence="1">Uncharacterized protein</fullName>
    </submittedName>
</protein>
<name>I9VQA6_HELPX</name>
<sequence>MGRSSSVKSLIIGTQSESQTLPQYQPKKPVSLAFGRFTILEKAKNLF</sequence>
<evidence type="ECO:0000313" key="2">
    <source>
        <dbReference type="Proteomes" id="UP000004741"/>
    </source>
</evidence>
<organism evidence="1 2">
    <name type="scientific">Helicobacter pylori Hp H-34</name>
    <dbReference type="NCBI Taxonomy" id="992069"/>
    <lineage>
        <taxon>Bacteria</taxon>
        <taxon>Pseudomonadati</taxon>
        <taxon>Campylobacterota</taxon>
        <taxon>Epsilonproteobacteria</taxon>
        <taxon>Campylobacterales</taxon>
        <taxon>Helicobacteraceae</taxon>
        <taxon>Helicobacter</taxon>
    </lineage>
</organism>
<proteinExistence type="predicted"/>
<comment type="caution">
    <text evidence="1">The sequence shown here is derived from an EMBL/GenBank/DDBJ whole genome shotgun (WGS) entry which is preliminary data.</text>
</comment>
<accession>I9VQA6</accession>